<name>A0A2H1VEF8_SPOFR</name>
<accession>A0A2H1VEF8</accession>
<dbReference type="AlphaFoldDB" id="A0A2H1VEF8"/>
<organism evidence="1">
    <name type="scientific">Spodoptera frugiperda</name>
    <name type="common">Fall armyworm</name>
    <dbReference type="NCBI Taxonomy" id="7108"/>
    <lineage>
        <taxon>Eukaryota</taxon>
        <taxon>Metazoa</taxon>
        <taxon>Ecdysozoa</taxon>
        <taxon>Arthropoda</taxon>
        <taxon>Hexapoda</taxon>
        <taxon>Insecta</taxon>
        <taxon>Pterygota</taxon>
        <taxon>Neoptera</taxon>
        <taxon>Endopterygota</taxon>
        <taxon>Lepidoptera</taxon>
        <taxon>Glossata</taxon>
        <taxon>Ditrysia</taxon>
        <taxon>Noctuoidea</taxon>
        <taxon>Noctuidae</taxon>
        <taxon>Amphipyrinae</taxon>
        <taxon>Spodoptera</taxon>
    </lineage>
</organism>
<protein>
    <submittedName>
        <fullName evidence="1">SFRICE_014888</fullName>
    </submittedName>
</protein>
<evidence type="ECO:0000313" key="1">
    <source>
        <dbReference type="EMBL" id="SOQ39218.1"/>
    </source>
</evidence>
<reference evidence="1" key="1">
    <citation type="submission" date="2016-07" db="EMBL/GenBank/DDBJ databases">
        <authorList>
            <person name="Bretaudeau A."/>
        </authorList>
    </citation>
    <scope>NUCLEOTIDE SEQUENCE</scope>
    <source>
        <strain evidence="1">Rice</strain>
        <tissue evidence="1">Whole body</tissue>
    </source>
</reference>
<dbReference type="EMBL" id="ODYU01002123">
    <property type="protein sequence ID" value="SOQ39218.1"/>
    <property type="molecule type" value="Genomic_DNA"/>
</dbReference>
<proteinExistence type="predicted"/>
<gene>
    <name evidence="1" type="ORF">SFRICE_014888</name>
</gene>
<sequence>MKRYVLSMCAMDDFLSIHQYIIYSSCASSSNSYFAAPRLHSTCYSHTIVSVKTRANGHTDHLMVSDQRRPWTPTTAEDSQLRLQIYIQAPIHMSSRPETTIFGSHKDWSELIHITITNLNINTDFTKLSIV</sequence>